<feature type="chain" id="PRO_5047080213" evidence="1">
    <location>
        <begin position="24"/>
        <end position="125"/>
    </location>
</feature>
<proteinExistence type="predicted"/>
<sequence length="125" mass="12605">MKQGNLRIMALAGVGLAASAALARAEALAALTLSPGHALNLDVGGTHIAGYFIDRGNQCALVLTVVGAGDLQQASVSHVEMTVGGGGVARLQSDPESSLSFSCDNGAQRMRVWKNDGLSGAGSVE</sequence>
<evidence type="ECO:0000256" key="1">
    <source>
        <dbReference type="SAM" id="SignalP"/>
    </source>
</evidence>
<dbReference type="RefSeq" id="WP_281931794.1">
    <property type="nucleotide sequence ID" value="NZ_AP027142.1"/>
</dbReference>
<keyword evidence="3" id="KW-1185">Reference proteome</keyword>
<organism evidence="2 3">
    <name type="scientific">Methylocystis iwaonis</name>
    <dbReference type="NCBI Taxonomy" id="2885079"/>
    <lineage>
        <taxon>Bacteria</taxon>
        <taxon>Pseudomonadati</taxon>
        <taxon>Pseudomonadota</taxon>
        <taxon>Alphaproteobacteria</taxon>
        <taxon>Hyphomicrobiales</taxon>
        <taxon>Methylocystaceae</taxon>
        <taxon>Methylocystis</taxon>
    </lineage>
</organism>
<keyword evidence="1" id="KW-0732">Signal</keyword>
<evidence type="ECO:0000313" key="3">
    <source>
        <dbReference type="Proteomes" id="UP001317629"/>
    </source>
</evidence>
<dbReference type="EMBL" id="AP027142">
    <property type="protein sequence ID" value="BDV34154.1"/>
    <property type="molecule type" value="Genomic_DNA"/>
</dbReference>
<evidence type="ECO:0000313" key="2">
    <source>
        <dbReference type="EMBL" id="BDV34154.1"/>
    </source>
</evidence>
<gene>
    <name evidence="2" type="ORF">SS37A_16830</name>
</gene>
<protein>
    <submittedName>
        <fullName evidence="2">Uncharacterized protein</fullName>
    </submittedName>
</protein>
<reference evidence="2 3" key="1">
    <citation type="journal article" date="2023" name="Int. J. Syst. Evol. Microbiol.">
        <title>Methylocystis iwaonis sp. nov., a type II methane-oxidizing bacterium from surface soil of a rice paddy field in Japan, and emended description of the genus Methylocystis (ex Whittenbury et al. 1970) Bowman et al. 1993.</title>
        <authorList>
            <person name="Kaise H."/>
            <person name="Sawadogo J.B."/>
            <person name="Alam M.S."/>
            <person name="Ueno C."/>
            <person name="Dianou D."/>
            <person name="Shinjo R."/>
            <person name="Asakawa S."/>
        </authorList>
    </citation>
    <scope>NUCLEOTIDE SEQUENCE [LARGE SCALE GENOMIC DNA]</scope>
    <source>
        <strain evidence="2 3">SS37A-Re</strain>
    </source>
</reference>
<dbReference type="Proteomes" id="UP001317629">
    <property type="component" value="Chromosome"/>
</dbReference>
<feature type="signal peptide" evidence="1">
    <location>
        <begin position="1"/>
        <end position="23"/>
    </location>
</feature>
<accession>A0ABM8E868</accession>
<name>A0ABM8E868_9HYPH</name>